<dbReference type="SMR" id="A2DSQ9"/>
<keyword evidence="2 3" id="KW-0040">ANK repeat</keyword>
<sequence length="313" mass="34884">MTSSAEISIYDSIFTIIKEDRVSELESSIHQLSDVNFSIKNYPDREEFCVNSPPIISVACYFGSINCFRYLFNHGAVLSIADTIGRLPVHYAAAGGSMPICDELDNLGADFQALDTSGQSVIHYACKFGHTSLVQKFYLRGFDLESPDIKEIRPIHLACYNNNTELLSFLCEQSVDIECSTRFGDTPLKIILKLNELEMLKVLISYHVNTNIQDPIEKMTPIMTSIRNNSIDLAEILISSPETNVQIEDSMGWTALHYAAEAGLTDICPKLIKKGANINSVTMNNMTPLHLALNRQKSETAKYLESEGGLVWV</sequence>
<gene>
    <name evidence="4" type="ORF">TVAG_434760</name>
</gene>
<dbReference type="Pfam" id="PF13637">
    <property type="entry name" value="Ank_4"/>
    <property type="match status" value="1"/>
</dbReference>
<dbReference type="Pfam" id="PF12796">
    <property type="entry name" value="Ank_2"/>
    <property type="match status" value="1"/>
</dbReference>
<dbReference type="eggNOG" id="KOG4177">
    <property type="taxonomic scope" value="Eukaryota"/>
</dbReference>
<dbReference type="Proteomes" id="UP000001542">
    <property type="component" value="Unassembled WGS sequence"/>
</dbReference>
<dbReference type="Gene3D" id="1.25.40.20">
    <property type="entry name" value="Ankyrin repeat-containing domain"/>
    <property type="match status" value="2"/>
</dbReference>
<dbReference type="PROSITE" id="PS50088">
    <property type="entry name" value="ANK_REPEAT"/>
    <property type="match status" value="4"/>
</dbReference>
<dbReference type="AlphaFoldDB" id="A2DSQ9"/>
<dbReference type="OrthoDB" id="9995210at2759"/>
<name>A2DSQ9_TRIV3</name>
<reference evidence="4" key="2">
    <citation type="journal article" date="2007" name="Science">
        <title>Draft genome sequence of the sexually transmitted pathogen Trichomonas vaginalis.</title>
        <authorList>
            <person name="Carlton J.M."/>
            <person name="Hirt R.P."/>
            <person name="Silva J.C."/>
            <person name="Delcher A.L."/>
            <person name="Schatz M."/>
            <person name="Zhao Q."/>
            <person name="Wortman J.R."/>
            <person name="Bidwell S.L."/>
            <person name="Alsmark U.C.M."/>
            <person name="Besteiro S."/>
            <person name="Sicheritz-Ponten T."/>
            <person name="Noel C.J."/>
            <person name="Dacks J.B."/>
            <person name="Foster P.G."/>
            <person name="Simillion C."/>
            <person name="Van de Peer Y."/>
            <person name="Miranda-Saavedra D."/>
            <person name="Barton G.J."/>
            <person name="Westrop G.D."/>
            <person name="Mueller S."/>
            <person name="Dessi D."/>
            <person name="Fiori P.L."/>
            <person name="Ren Q."/>
            <person name="Paulsen I."/>
            <person name="Zhang H."/>
            <person name="Bastida-Corcuera F.D."/>
            <person name="Simoes-Barbosa A."/>
            <person name="Brown M.T."/>
            <person name="Hayes R.D."/>
            <person name="Mukherjee M."/>
            <person name="Okumura C.Y."/>
            <person name="Schneider R."/>
            <person name="Smith A.J."/>
            <person name="Vanacova S."/>
            <person name="Villalvazo M."/>
            <person name="Haas B.J."/>
            <person name="Pertea M."/>
            <person name="Feldblyum T.V."/>
            <person name="Utterback T.R."/>
            <person name="Shu C.L."/>
            <person name="Osoegawa K."/>
            <person name="de Jong P.J."/>
            <person name="Hrdy I."/>
            <person name="Horvathova L."/>
            <person name="Zubacova Z."/>
            <person name="Dolezal P."/>
            <person name="Malik S.B."/>
            <person name="Logsdon J.M. Jr."/>
            <person name="Henze K."/>
            <person name="Gupta A."/>
            <person name="Wang C.C."/>
            <person name="Dunne R.L."/>
            <person name="Upcroft J.A."/>
            <person name="Upcroft P."/>
            <person name="White O."/>
            <person name="Salzberg S.L."/>
            <person name="Tang P."/>
            <person name="Chiu C.-H."/>
            <person name="Lee Y.-S."/>
            <person name="Embley T.M."/>
            <person name="Coombs G.H."/>
            <person name="Mottram J.C."/>
            <person name="Tachezy J."/>
            <person name="Fraser-Liggett C.M."/>
            <person name="Johnson P.J."/>
        </authorList>
    </citation>
    <scope>NUCLEOTIDE SEQUENCE [LARGE SCALE GENOMIC DNA]</scope>
    <source>
        <strain evidence="4">G3</strain>
    </source>
</reference>
<dbReference type="VEuPathDB" id="TrichDB:TVAGG3_0376960"/>
<dbReference type="InParanoid" id="A2DSQ9"/>
<dbReference type="SUPFAM" id="SSF48403">
    <property type="entry name" value="Ankyrin repeat"/>
    <property type="match status" value="1"/>
</dbReference>
<dbReference type="Pfam" id="PF13606">
    <property type="entry name" value="Ank_3"/>
    <property type="match status" value="1"/>
</dbReference>
<feature type="repeat" description="ANK" evidence="3">
    <location>
        <begin position="117"/>
        <end position="149"/>
    </location>
</feature>
<dbReference type="InterPro" id="IPR002110">
    <property type="entry name" value="Ankyrin_rpt"/>
</dbReference>
<keyword evidence="5" id="KW-1185">Reference proteome</keyword>
<dbReference type="PANTHER" id="PTHR24198:SF165">
    <property type="entry name" value="ANKYRIN REPEAT-CONTAINING PROTEIN-RELATED"/>
    <property type="match status" value="1"/>
</dbReference>
<evidence type="ECO:0000313" key="4">
    <source>
        <dbReference type="EMBL" id="EAY16639.1"/>
    </source>
</evidence>
<dbReference type="PROSITE" id="PS50297">
    <property type="entry name" value="ANK_REP_REGION"/>
    <property type="match status" value="1"/>
</dbReference>
<feature type="repeat" description="ANK" evidence="3">
    <location>
        <begin position="84"/>
        <end position="116"/>
    </location>
</feature>
<evidence type="ECO:0000256" key="1">
    <source>
        <dbReference type="ARBA" id="ARBA00022737"/>
    </source>
</evidence>
<evidence type="ECO:0000313" key="5">
    <source>
        <dbReference type="Proteomes" id="UP000001542"/>
    </source>
</evidence>
<protein>
    <submittedName>
        <fullName evidence="4">Uncharacterized protein</fullName>
    </submittedName>
</protein>
<feature type="repeat" description="ANK" evidence="3">
    <location>
        <begin position="251"/>
        <end position="283"/>
    </location>
</feature>
<dbReference type="InterPro" id="IPR036770">
    <property type="entry name" value="Ankyrin_rpt-contain_sf"/>
</dbReference>
<dbReference type="STRING" id="5722.A2DSQ9"/>
<dbReference type="PANTHER" id="PTHR24198">
    <property type="entry name" value="ANKYRIN REPEAT AND PROTEIN KINASE DOMAIN-CONTAINING PROTEIN"/>
    <property type="match status" value="1"/>
</dbReference>
<feature type="repeat" description="ANK" evidence="3">
    <location>
        <begin position="183"/>
        <end position="215"/>
    </location>
</feature>
<dbReference type="VEuPathDB" id="TrichDB:TVAG_434760"/>
<organism evidence="4 5">
    <name type="scientific">Trichomonas vaginalis (strain ATCC PRA-98 / G3)</name>
    <dbReference type="NCBI Taxonomy" id="412133"/>
    <lineage>
        <taxon>Eukaryota</taxon>
        <taxon>Metamonada</taxon>
        <taxon>Parabasalia</taxon>
        <taxon>Trichomonadida</taxon>
        <taxon>Trichomonadidae</taxon>
        <taxon>Trichomonas</taxon>
    </lineage>
</organism>
<dbReference type="EMBL" id="DS113240">
    <property type="protein sequence ID" value="EAY16639.1"/>
    <property type="molecule type" value="Genomic_DNA"/>
</dbReference>
<evidence type="ECO:0000256" key="3">
    <source>
        <dbReference type="PROSITE-ProRule" id="PRU00023"/>
    </source>
</evidence>
<dbReference type="KEGG" id="tva:4774650"/>
<dbReference type="RefSeq" id="XP_001328862.1">
    <property type="nucleotide sequence ID" value="XM_001328827.1"/>
</dbReference>
<evidence type="ECO:0000256" key="2">
    <source>
        <dbReference type="ARBA" id="ARBA00023043"/>
    </source>
</evidence>
<dbReference type="SMART" id="SM00248">
    <property type="entry name" value="ANK"/>
    <property type="match status" value="8"/>
</dbReference>
<proteinExistence type="predicted"/>
<accession>A2DSQ9</accession>
<keyword evidence="1" id="KW-0677">Repeat</keyword>
<reference evidence="4" key="1">
    <citation type="submission" date="2006-10" db="EMBL/GenBank/DDBJ databases">
        <authorList>
            <person name="Amadeo P."/>
            <person name="Zhao Q."/>
            <person name="Wortman J."/>
            <person name="Fraser-Liggett C."/>
            <person name="Carlton J."/>
        </authorList>
    </citation>
    <scope>NUCLEOTIDE SEQUENCE</scope>
    <source>
        <strain evidence="4">G3</strain>
    </source>
</reference>